<dbReference type="InterPro" id="IPR005135">
    <property type="entry name" value="Endo/exonuclease/phosphatase"/>
</dbReference>
<proteinExistence type="predicted"/>
<dbReference type="GO" id="GO:0004519">
    <property type="term" value="F:endonuclease activity"/>
    <property type="evidence" value="ECO:0007669"/>
    <property type="project" value="UniProtKB-KW"/>
</dbReference>
<sequence length="347" mass="37561">MIRGLLLSLLLLSPFVAVADTLRVATWTVELSRKGPGLLLRDILKGDDPQVLAAQAHIRALSPDILLLTGFDTDLDGHTLAAFAQALDYPHLFTRPGNSGRPTGRDLDKDGRPGEPEDAQSFGAFTGQGGVVLLSRLPVMEEEIRDFSELLWRDLPGANLPEGYFDEKDLDVLRLSSHAHWDIPVLWQGRPLHLLAYAAIAPVFDGPEDRNGRRNSDETRFWSLYLDGALEAGSPAAPFVILGDSNLDPKDGDGDRAQMQALLADPRLIDPLPAADHGADIANPGQIGDPRLDTADWSDPVPGNLRVDYVLPSVGLRVVDAGLAWGAGQGEIVFRHALVWVDLAAIP</sequence>
<dbReference type="SUPFAM" id="SSF56219">
    <property type="entry name" value="DNase I-like"/>
    <property type="match status" value="1"/>
</dbReference>
<keyword evidence="4" id="KW-0269">Exonuclease</keyword>
<evidence type="ECO:0000259" key="3">
    <source>
        <dbReference type="Pfam" id="PF03372"/>
    </source>
</evidence>
<keyword evidence="5" id="KW-1185">Reference proteome</keyword>
<evidence type="ECO:0000256" key="2">
    <source>
        <dbReference type="SAM" id="SignalP"/>
    </source>
</evidence>
<dbReference type="GO" id="GO:0004527">
    <property type="term" value="F:exonuclease activity"/>
    <property type="evidence" value="ECO:0007669"/>
    <property type="project" value="UniProtKB-KW"/>
</dbReference>
<gene>
    <name evidence="4" type="ORF">C8N42_103227</name>
</gene>
<dbReference type="InterPro" id="IPR036691">
    <property type="entry name" value="Endo/exonu/phosph_ase_sf"/>
</dbReference>
<dbReference type="Gene3D" id="3.60.10.10">
    <property type="entry name" value="Endonuclease/exonuclease/phosphatase"/>
    <property type="match status" value="1"/>
</dbReference>
<name>A0A2T5HTL7_9RHOB</name>
<keyword evidence="4" id="KW-0540">Nuclease</keyword>
<evidence type="ECO:0000256" key="1">
    <source>
        <dbReference type="SAM" id="MobiDB-lite"/>
    </source>
</evidence>
<evidence type="ECO:0000313" key="5">
    <source>
        <dbReference type="Proteomes" id="UP000244077"/>
    </source>
</evidence>
<feature type="domain" description="Endonuclease/exonuclease/phosphatase" evidence="3">
    <location>
        <begin position="46"/>
        <end position="325"/>
    </location>
</feature>
<protein>
    <submittedName>
        <fullName evidence="4">Endonuclease/exonuclease/phosphatase family protein</fullName>
    </submittedName>
</protein>
<dbReference type="EMBL" id="QAOH01000003">
    <property type="protein sequence ID" value="PTQ74935.1"/>
    <property type="molecule type" value="Genomic_DNA"/>
</dbReference>
<keyword evidence="2" id="KW-0732">Signal</keyword>
<keyword evidence="4" id="KW-0378">Hydrolase</keyword>
<dbReference type="RefSeq" id="WP_170109211.1">
    <property type="nucleotide sequence ID" value="NZ_QAOH01000003.1"/>
</dbReference>
<keyword evidence="4" id="KW-0255">Endonuclease</keyword>
<dbReference type="Pfam" id="PF03372">
    <property type="entry name" value="Exo_endo_phos"/>
    <property type="match status" value="1"/>
</dbReference>
<reference evidence="4 5" key="1">
    <citation type="submission" date="2018-04" db="EMBL/GenBank/DDBJ databases">
        <title>Genomic Encyclopedia of Archaeal and Bacterial Type Strains, Phase II (KMG-II): from individual species to whole genera.</title>
        <authorList>
            <person name="Goeker M."/>
        </authorList>
    </citation>
    <scope>NUCLEOTIDE SEQUENCE [LARGE SCALE GENOMIC DNA]</scope>
    <source>
        <strain evidence="4 5">DSM 100434</strain>
    </source>
</reference>
<organism evidence="4 5">
    <name type="scientific">Celeribacter persicus</name>
    <dbReference type="NCBI Taxonomy" id="1651082"/>
    <lineage>
        <taxon>Bacteria</taxon>
        <taxon>Pseudomonadati</taxon>
        <taxon>Pseudomonadota</taxon>
        <taxon>Alphaproteobacteria</taxon>
        <taxon>Rhodobacterales</taxon>
        <taxon>Roseobacteraceae</taxon>
        <taxon>Celeribacter</taxon>
    </lineage>
</organism>
<feature type="region of interest" description="Disordered" evidence="1">
    <location>
        <begin position="94"/>
        <end position="122"/>
    </location>
</feature>
<accession>A0A2T5HTL7</accession>
<dbReference type="AlphaFoldDB" id="A0A2T5HTL7"/>
<feature type="signal peptide" evidence="2">
    <location>
        <begin position="1"/>
        <end position="19"/>
    </location>
</feature>
<comment type="caution">
    <text evidence="4">The sequence shown here is derived from an EMBL/GenBank/DDBJ whole genome shotgun (WGS) entry which is preliminary data.</text>
</comment>
<evidence type="ECO:0000313" key="4">
    <source>
        <dbReference type="EMBL" id="PTQ74935.1"/>
    </source>
</evidence>
<feature type="chain" id="PRO_5015674629" evidence="2">
    <location>
        <begin position="20"/>
        <end position="347"/>
    </location>
</feature>
<feature type="compositionally biased region" description="Basic and acidic residues" evidence="1">
    <location>
        <begin position="103"/>
        <end position="115"/>
    </location>
</feature>
<dbReference type="Proteomes" id="UP000244077">
    <property type="component" value="Unassembled WGS sequence"/>
</dbReference>